<dbReference type="Pfam" id="PF01593">
    <property type="entry name" value="Amino_oxidase"/>
    <property type="match status" value="1"/>
</dbReference>
<dbReference type="UniPathway" id="UPA00251">
    <property type="reaction ID" value="UER00324"/>
</dbReference>
<keyword evidence="16" id="KW-1185">Reference proteome</keyword>
<evidence type="ECO:0000313" key="15">
    <source>
        <dbReference type="EMBL" id="CCD25178.1"/>
    </source>
</evidence>
<comment type="similarity">
    <text evidence="3 13">Belongs to the protoporphyrinogen/coproporphyrinogen oxidase family. Protoporphyrinogen oxidase subfamily.</text>
</comment>
<evidence type="ECO:0000256" key="6">
    <source>
        <dbReference type="ARBA" id="ARBA00022827"/>
    </source>
</evidence>
<dbReference type="GO" id="GO:0004729">
    <property type="term" value="F:oxygen-dependent protoporphyrinogen oxidase activity"/>
    <property type="evidence" value="ECO:0007669"/>
    <property type="project" value="UniProtKB-UniRule"/>
</dbReference>
<evidence type="ECO:0000256" key="2">
    <source>
        <dbReference type="ARBA" id="ARBA00005073"/>
    </source>
</evidence>
<dbReference type="EMBL" id="HE580271">
    <property type="protein sequence ID" value="CCD25178.1"/>
    <property type="molecule type" value="Genomic_DNA"/>
</dbReference>
<dbReference type="PANTHER" id="PTHR42923:SF3">
    <property type="entry name" value="PROTOPORPHYRINOGEN OXIDASE"/>
    <property type="match status" value="1"/>
</dbReference>
<organism evidence="15 16">
    <name type="scientific">Naumovozyma dairenensis (strain ATCC 10597 / BCRC 20456 / CBS 421 / NBRC 0211 / NRRL Y-12639)</name>
    <name type="common">Saccharomyces dairenensis</name>
    <dbReference type="NCBI Taxonomy" id="1071378"/>
    <lineage>
        <taxon>Eukaryota</taxon>
        <taxon>Fungi</taxon>
        <taxon>Dikarya</taxon>
        <taxon>Ascomycota</taxon>
        <taxon>Saccharomycotina</taxon>
        <taxon>Saccharomycetes</taxon>
        <taxon>Saccharomycetales</taxon>
        <taxon>Saccharomycetaceae</taxon>
        <taxon>Naumovozyma</taxon>
    </lineage>
</organism>
<proteinExistence type="inferred from homology"/>
<dbReference type="EC" id="1.3.3.4" evidence="4 13"/>
<dbReference type="Proteomes" id="UP000000689">
    <property type="component" value="Chromosome 5"/>
</dbReference>
<dbReference type="RefSeq" id="XP_003670421.1">
    <property type="nucleotide sequence ID" value="XM_003670373.1"/>
</dbReference>
<evidence type="ECO:0000256" key="8">
    <source>
        <dbReference type="ARBA" id="ARBA00023128"/>
    </source>
</evidence>
<dbReference type="InterPro" id="IPR036188">
    <property type="entry name" value="FAD/NAD-bd_sf"/>
</dbReference>
<dbReference type="SUPFAM" id="SSF54373">
    <property type="entry name" value="FAD-linked reductases, C-terminal domain"/>
    <property type="match status" value="1"/>
</dbReference>
<keyword evidence="7 13" id="KW-0560">Oxidoreductase</keyword>
<keyword evidence="9 13" id="KW-0350">Heme biosynthesis</keyword>
<sequence length="543" mass="60056">MLSPLSKLPPNAKVGVVGGGVSGLMFTYFLSKLRSDIKITLFEGEKRTGGWINSWNTADQNGASVMLERGPRTLRGVSDGTVVIMDTMNDLGKSDSIRCVEKYATANRKFLLGPNDKLVQVPNSFGSFLKFATSPLSKGLFTGIAGEMFRKSSSTPGKDESVRTMLNRRYGNDFIASNLMSAIYHGIYADDISTLSAQKTSGKVFYTELKHGSVLRGSIKEYIRNRFGKKQPETLSGCLKLYQRAFNKDTGALLKLSNHLKKYPMLGFVGGLETFPKTIRKELDNIRNVEIVTGSAVTKMYKDSKNSTMSVKLSTNERIDGFDHLRITVTPQILSTLITSTYGDLIKDLKKVKSNTVILINYYLPNKEIIRPEIQSFGYLIPQSNTNPANILGVIFDSVIEKNFKSFNIDDANPSRLEVSSSGQSSELQYTKLTIMVGGHLLNENGKTKIPAEATCLADVKSALETHLNVSREDLDNGLWVYTVAKECFPHYFIGYKDWQNKLEKTLLTTYDNKISLGGMGFAKGPGVPDVIVDGLQDALKLK</sequence>
<evidence type="ECO:0000313" key="16">
    <source>
        <dbReference type="Proteomes" id="UP000000689"/>
    </source>
</evidence>
<protein>
    <recommendedName>
        <fullName evidence="11 13">Protoporphyrinogen oxidase</fullName>
        <ecNumber evidence="4 13">1.3.3.4</ecNumber>
    </recommendedName>
</protein>
<evidence type="ECO:0000256" key="1">
    <source>
        <dbReference type="ARBA" id="ARBA00002600"/>
    </source>
</evidence>
<dbReference type="SUPFAM" id="SSF51905">
    <property type="entry name" value="FAD/NAD(P)-binding domain"/>
    <property type="match status" value="1"/>
</dbReference>
<dbReference type="GeneID" id="11498756"/>
<dbReference type="OrthoDB" id="438553at2759"/>
<feature type="domain" description="Amine oxidase" evidence="14">
    <location>
        <begin position="22"/>
        <end position="347"/>
    </location>
</feature>
<dbReference type="PANTHER" id="PTHR42923">
    <property type="entry name" value="PROTOPORPHYRINOGEN OXIDASE"/>
    <property type="match status" value="1"/>
</dbReference>
<evidence type="ECO:0000256" key="7">
    <source>
        <dbReference type="ARBA" id="ARBA00023002"/>
    </source>
</evidence>
<keyword evidence="5 13" id="KW-0285">Flavoprotein</keyword>
<evidence type="ECO:0000256" key="4">
    <source>
        <dbReference type="ARBA" id="ARBA00012867"/>
    </source>
</evidence>
<dbReference type="AlphaFoldDB" id="G0WBQ8"/>
<evidence type="ECO:0000256" key="5">
    <source>
        <dbReference type="ARBA" id="ARBA00022630"/>
    </source>
</evidence>
<evidence type="ECO:0000256" key="9">
    <source>
        <dbReference type="ARBA" id="ARBA00023133"/>
    </source>
</evidence>
<dbReference type="GO" id="GO:0006782">
    <property type="term" value="P:protoporphyrinogen IX biosynthetic process"/>
    <property type="evidence" value="ECO:0007669"/>
    <property type="project" value="UniProtKB-UniRule"/>
</dbReference>
<dbReference type="InterPro" id="IPR050464">
    <property type="entry name" value="Zeta_carotene_desat/Oxidored"/>
</dbReference>
<evidence type="ECO:0000256" key="13">
    <source>
        <dbReference type="RuleBase" id="RU367069"/>
    </source>
</evidence>
<keyword evidence="8" id="KW-0496">Mitochondrion</keyword>
<comment type="subcellular location">
    <subcellularLocation>
        <location evidence="13">Mitochondrion inner membrane</location>
    </subcellularLocation>
</comment>
<dbReference type="HOGENOM" id="CLU_009629_1_2_1"/>
<comment type="cofactor">
    <cofactor evidence="13">
        <name>FAD</name>
        <dbReference type="ChEBI" id="CHEBI:57692"/>
    </cofactor>
    <text evidence="13">Binds 1 FAD per subunit.</text>
</comment>
<evidence type="ECO:0000256" key="11">
    <source>
        <dbReference type="ARBA" id="ARBA00044160"/>
    </source>
</evidence>
<name>G0WBQ8_NAUDC</name>
<comment type="function">
    <text evidence="1 13">Catalyzes the 6-electron oxidation of protoporphyrinogen-IX to form protoporphyrin-IX.</text>
</comment>
<dbReference type="STRING" id="1071378.G0WBQ8"/>
<dbReference type="OMA" id="EHNQAVQ"/>
<dbReference type="InterPro" id="IPR002937">
    <property type="entry name" value="Amino_oxidase"/>
</dbReference>
<dbReference type="Gene3D" id="3.50.50.60">
    <property type="entry name" value="FAD/NAD(P)-binding domain"/>
    <property type="match status" value="1"/>
</dbReference>
<gene>
    <name evidence="15" type="primary">NDAI0E03610</name>
    <name evidence="15" type="ordered locus">NDAI_0E03610</name>
</gene>
<reference evidence="15 16" key="1">
    <citation type="journal article" date="2011" name="Proc. Natl. Acad. Sci. U.S.A.">
        <title>Evolutionary erosion of yeast sex chromosomes by mating-type switching accidents.</title>
        <authorList>
            <person name="Gordon J.L."/>
            <person name="Armisen D."/>
            <person name="Proux-Wera E."/>
            <person name="Oheigeartaigh S.S."/>
            <person name="Byrne K.P."/>
            <person name="Wolfe K.H."/>
        </authorList>
    </citation>
    <scope>NUCLEOTIDE SEQUENCE [LARGE SCALE GENOMIC DNA]</scope>
    <source>
        <strain evidence="16">ATCC 10597 / BCRC 20456 / CBS 421 / NBRC 0211 / NRRL Y-12639</strain>
    </source>
</reference>
<dbReference type="eggNOG" id="KOG1276">
    <property type="taxonomic scope" value="Eukaryota"/>
</dbReference>
<evidence type="ECO:0000256" key="10">
    <source>
        <dbReference type="ARBA" id="ARBA00023244"/>
    </source>
</evidence>
<keyword evidence="6 13" id="KW-0274">FAD</keyword>
<keyword evidence="10 13" id="KW-0627">Porphyrin biosynthesis</keyword>
<dbReference type="InterPro" id="IPR004572">
    <property type="entry name" value="Protoporphyrinogen_oxidase"/>
</dbReference>
<comment type="catalytic activity">
    <reaction evidence="12 13">
        <text>protoporphyrinogen IX + 3 O2 = protoporphyrin IX + 3 H2O2</text>
        <dbReference type="Rhea" id="RHEA:25576"/>
        <dbReference type="ChEBI" id="CHEBI:15379"/>
        <dbReference type="ChEBI" id="CHEBI:16240"/>
        <dbReference type="ChEBI" id="CHEBI:57306"/>
        <dbReference type="ChEBI" id="CHEBI:57307"/>
        <dbReference type="EC" id="1.3.3.4"/>
    </reaction>
</comment>
<dbReference type="GO" id="GO:0005743">
    <property type="term" value="C:mitochondrial inner membrane"/>
    <property type="evidence" value="ECO:0007669"/>
    <property type="project" value="UniProtKB-SubCell"/>
</dbReference>
<accession>G0WBQ8</accession>
<dbReference type="FunFam" id="3.50.50.60:FF:000276">
    <property type="entry name" value="Protoporphyrinogen oxidase"/>
    <property type="match status" value="1"/>
</dbReference>
<dbReference type="NCBIfam" id="TIGR00562">
    <property type="entry name" value="proto_IX_ox"/>
    <property type="match status" value="1"/>
</dbReference>
<dbReference type="KEGG" id="ndi:NDAI_0E03610"/>
<evidence type="ECO:0000256" key="3">
    <source>
        <dbReference type="ARBA" id="ARBA00010551"/>
    </source>
</evidence>
<evidence type="ECO:0000259" key="14">
    <source>
        <dbReference type="Pfam" id="PF01593"/>
    </source>
</evidence>
<comment type="pathway">
    <text evidence="2 13">Porphyrin-containing compound metabolism; protoporphyrin-IX biosynthesis; protoporphyrin-IX from protoporphyrinogen-IX: step 1/1.</text>
</comment>
<evidence type="ECO:0000256" key="12">
    <source>
        <dbReference type="ARBA" id="ARBA00047554"/>
    </source>
</evidence>